<keyword evidence="1" id="KW-0433">Leucine-rich repeat</keyword>
<name>A0ABS3B4H1_9XANT</name>
<organism evidence="3 4">
    <name type="scientific">Xanthomonas bonasiae</name>
    <dbReference type="NCBI Taxonomy" id="2810351"/>
    <lineage>
        <taxon>Bacteria</taxon>
        <taxon>Pseudomonadati</taxon>
        <taxon>Pseudomonadota</taxon>
        <taxon>Gammaproteobacteria</taxon>
        <taxon>Lysobacterales</taxon>
        <taxon>Lysobacteraceae</taxon>
        <taxon>Xanthomonas</taxon>
    </lineage>
</organism>
<reference evidence="3 4" key="1">
    <citation type="submission" date="2021-02" db="EMBL/GenBank/DDBJ databases">
        <title>Taxonomically Unique Crown Gall-Associated Xanthomonas Stains Have Deficiency in Virulence Repertories.</title>
        <authorList>
            <person name="Mafakheri H."/>
            <person name="Taghavi S.M."/>
            <person name="Dimkic I."/>
            <person name="Nemanja K."/>
            <person name="Osdaghi E."/>
        </authorList>
    </citation>
    <scope>NUCLEOTIDE SEQUENCE [LARGE SCALE GENOMIC DNA]</scope>
    <source>
        <strain evidence="3 4">FX4</strain>
    </source>
</reference>
<dbReference type="RefSeq" id="WP_206230267.1">
    <property type="nucleotide sequence ID" value="NZ_JAFIWB010000018.1"/>
</dbReference>
<proteinExistence type="predicted"/>
<accession>A0ABS3B4H1</accession>
<dbReference type="InterPro" id="IPR001611">
    <property type="entry name" value="Leu-rich_rpt"/>
</dbReference>
<evidence type="ECO:0000313" key="4">
    <source>
        <dbReference type="Proteomes" id="UP000695802"/>
    </source>
</evidence>
<evidence type="ECO:0000313" key="3">
    <source>
        <dbReference type="EMBL" id="MBN6103505.1"/>
    </source>
</evidence>
<dbReference type="Pfam" id="PF13855">
    <property type="entry name" value="LRR_8"/>
    <property type="match status" value="1"/>
</dbReference>
<dbReference type="InterPro" id="IPR015315">
    <property type="entry name" value="DUF1963"/>
</dbReference>
<keyword evidence="2" id="KW-0677">Repeat</keyword>
<dbReference type="InterPro" id="IPR050216">
    <property type="entry name" value="LRR_domain-containing"/>
</dbReference>
<protein>
    <submittedName>
        <fullName evidence="3">DUF1963 domain-containing protein</fullName>
    </submittedName>
</protein>
<keyword evidence="4" id="KW-1185">Reference proteome</keyword>
<gene>
    <name evidence="3" type="ORF">JR064_15155</name>
</gene>
<evidence type="ECO:0000256" key="2">
    <source>
        <dbReference type="ARBA" id="ARBA00022737"/>
    </source>
</evidence>
<dbReference type="SUPFAM" id="SSF103032">
    <property type="entry name" value="Hypothetical protein YwqG"/>
    <property type="match status" value="1"/>
</dbReference>
<dbReference type="SUPFAM" id="SSF52058">
    <property type="entry name" value="L domain-like"/>
    <property type="match status" value="1"/>
</dbReference>
<dbReference type="PANTHER" id="PTHR48051">
    <property type="match status" value="1"/>
</dbReference>
<dbReference type="SMART" id="SM00369">
    <property type="entry name" value="LRR_TYP"/>
    <property type="match status" value="3"/>
</dbReference>
<comment type="caution">
    <text evidence="3">The sequence shown here is derived from an EMBL/GenBank/DDBJ whole genome shotgun (WGS) entry which is preliminary data.</text>
</comment>
<evidence type="ECO:0000256" key="1">
    <source>
        <dbReference type="ARBA" id="ARBA00022614"/>
    </source>
</evidence>
<dbReference type="InterPro" id="IPR032675">
    <property type="entry name" value="LRR_dom_sf"/>
</dbReference>
<dbReference type="PANTHER" id="PTHR48051:SF1">
    <property type="entry name" value="RAS SUPPRESSOR PROTEIN 1"/>
    <property type="match status" value="1"/>
</dbReference>
<dbReference type="InterPro" id="IPR003591">
    <property type="entry name" value="Leu-rich_rpt_typical-subtyp"/>
</dbReference>
<dbReference type="Gene3D" id="2.30.320.10">
    <property type="entry name" value="YwqG-like"/>
    <property type="match status" value="1"/>
</dbReference>
<dbReference type="EMBL" id="JAFIWB010000018">
    <property type="protein sequence ID" value="MBN6103505.1"/>
    <property type="molecule type" value="Genomic_DNA"/>
</dbReference>
<dbReference type="InterPro" id="IPR035948">
    <property type="entry name" value="YwqG-like_sf"/>
</dbReference>
<sequence>MRHVQTDALSIDLPDRFSTVRQIGQCIKAAYPVADDEVSLGIVIARHKTAHDTAADPWAHFRAECRTRRGDVELLSEQALDIDGHAALRIASQGNGYAYLFVMVQLDDALYLDIAGDCPAGTEAEHFPVLDAALRSLRVTGDPAAALAAHETWMQDMFGGDEDEEDADDAHPAPVAAPAEPFRIPEDGVEVFQIDDLAFDVPRETAPSIGTASSTGGELSIDLQARARKADAAARPHLVDEAKVYFRFSVKGIHHAGIPTGRIRFEDDRAPDQQAYLWSGGLRYDLKLWGELVLEQGWVGFSGYLQADGAGPRYPVRIARKLAMHALDWSHYRFTSMDELASAPPGVPRHVHLTNLAGPTLPHALYAYPALRSLSLYYDDDAIAANGVWELPDAVAGLSNLEDLTIVRASALEQLPAALGALRGLQRLHITGTGIRTLPPQLLSLPLVYCVLDNNALAQLPEAPFPATLKTLSLARNQLQTVPASVAALPALQRLDLTHNPLTALPAGLERIERLELELPKKHALLDYRYKGADGQGTIAFDDAAFFARNDATLAGQLEEALASDAQWTPYRSGMQALAWHAVALATDAPDDYRARGNTRFGGLPDLPPDMPYPRHTDADGSTRPMQFIAQLDCAQLAPLQRYLPRTGVLYFFISDQEDLAPRVFHYDGPDDALQTAADLTRDAAQIDGMEDDSLPYRASAAAWISVPHFYSDEAYYQGAAEGLDGLEDAYELVEALRDRLAAQSTVQPVHGVNSHVFKQHDTPLSEAANRLRGRAEDFMVLLRVASDPHPGFCFWDAGELYFVIHKSDLAKRDFSNVYCGLESS</sequence>
<dbReference type="Proteomes" id="UP000695802">
    <property type="component" value="Unassembled WGS sequence"/>
</dbReference>
<dbReference type="Gene3D" id="3.80.10.10">
    <property type="entry name" value="Ribonuclease Inhibitor"/>
    <property type="match status" value="1"/>
</dbReference>
<dbReference type="Pfam" id="PF09234">
    <property type="entry name" value="DUF1963"/>
    <property type="match status" value="1"/>
</dbReference>